<evidence type="ECO:0000313" key="5">
    <source>
        <dbReference type="WBParaSite" id="BXY_1553800.1"/>
    </source>
</evidence>
<dbReference type="Proteomes" id="UP000659654">
    <property type="component" value="Unassembled WGS sequence"/>
</dbReference>
<dbReference type="Proteomes" id="UP000582659">
    <property type="component" value="Unassembled WGS sequence"/>
</dbReference>
<evidence type="ECO:0000256" key="1">
    <source>
        <dbReference type="SAM" id="MobiDB-lite"/>
    </source>
</evidence>
<protein>
    <submittedName>
        <fullName evidence="2">(pine wood nematode) hypothetical protein</fullName>
    </submittedName>
</protein>
<dbReference type="AlphaFoldDB" id="A0A1I7SR74"/>
<reference evidence="5" key="1">
    <citation type="submission" date="2016-11" db="UniProtKB">
        <authorList>
            <consortium name="WormBaseParasite"/>
        </authorList>
    </citation>
    <scope>IDENTIFICATION</scope>
</reference>
<keyword evidence="4" id="KW-1185">Reference proteome</keyword>
<sequence length="92" mass="10069">MAVTSALFSRSGPSENPVPGQGFSISELANRLERPMEKNSLHGNALASRFESGTSSIGYLYKVTGTCLREPVDPLQRRKRVVQRQVGQNLHG</sequence>
<organism evidence="3 5">
    <name type="scientific">Bursaphelenchus xylophilus</name>
    <name type="common">Pinewood nematode worm</name>
    <name type="synonym">Aphelenchoides xylophilus</name>
    <dbReference type="NCBI Taxonomy" id="6326"/>
    <lineage>
        <taxon>Eukaryota</taxon>
        <taxon>Metazoa</taxon>
        <taxon>Ecdysozoa</taxon>
        <taxon>Nematoda</taxon>
        <taxon>Chromadorea</taxon>
        <taxon>Rhabditida</taxon>
        <taxon>Tylenchina</taxon>
        <taxon>Tylenchomorpha</taxon>
        <taxon>Aphelenchoidea</taxon>
        <taxon>Aphelenchoididae</taxon>
        <taxon>Bursaphelenchus</taxon>
    </lineage>
</organism>
<name>A0A1I7SR74_BURXY</name>
<dbReference type="EMBL" id="CAJFCV020000003">
    <property type="protein sequence ID" value="CAG9110932.1"/>
    <property type="molecule type" value="Genomic_DNA"/>
</dbReference>
<dbReference type="EMBL" id="CAJFDI010000003">
    <property type="protein sequence ID" value="CAD5222629.1"/>
    <property type="molecule type" value="Genomic_DNA"/>
</dbReference>
<feature type="region of interest" description="Disordered" evidence="1">
    <location>
        <begin position="1"/>
        <end position="23"/>
    </location>
</feature>
<feature type="compositionally biased region" description="Polar residues" evidence="1">
    <location>
        <begin position="1"/>
        <end position="14"/>
    </location>
</feature>
<evidence type="ECO:0000313" key="2">
    <source>
        <dbReference type="EMBL" id="CAD5222629.1"/>
    </source>
</evidence>
<dbReference type="WBParaSite" id="BXY_1553800.1">
    <property type="protein sequence ID" value="BXY_1553800.1"/>
    <property type="gene ID" value="BXY_1553800"/>
</dbReference>
<proteinExistence type="predicted"/>
<reference evidence="2" key="2">
    <citation type="submission" date="2020-09" db="EMBL/GenBank/DDBJ databases">
        <authorList>
            <person name="Kikuchi T."/>
        </authorList>
    </citation>
    <scope>NUCLEOTIDE SEQUENCE</scope>
    <source>
        <strain evidence="2">Ka4C1</strain>
    </source>
</reference>
<dbReference type="Proteomes" id="UP000095284">
    <property type="component" value="Unplaced"/>
</dbReference>
<evidence type="ECO:0000313" key="4">
    <source>
        <dbReference type="Proteomes" id="UP000659654"/>
    </source>
</evidence>
<gene>
    <name evidence="2" type="ORF">BXYJ_LOCUS7574</name>
</gene>
<evidence type="ECO:0000313" key="3">
    <source>
        <dbReference type="Proteomes" id="UP000095284"/>
    </source>
</evidence>
<accession>A0A1I7SR74</accession>